<dbReference type="OrthoDB" id="5414547at2759"/>
<keyword evidence="1" id="KW-0472">Membrane</keyword>
<dbReference type="InterPro" id="IPR047205">
    <property type="entry name" value="RMP1"/>
</dbReference>
<organism evidence="3 4">
    <name type="scientific">Byssothecium circinans</name>
    <dbReference type="NCBI Taxonomy" id="147558"/>
    <lineage>
        <taxon>Eukaryota</taxon>
        <taxon>Fungi</taxon>
        <taxon>Dikarya</taxon>
        <taxon>Ascomycota</taxon>
        <taxon>Pezizomycotina</taxon>
        <taxon>Dothideomycetes</taxon>
        <taxon>Pleosporomycetidae</taxon>
        <taxon>Pleosporales</taxon>
        <taxon>Massarineae</taxon>
        <taxon>Massarinaceae</taxon>
        <taxon>Byssothecium</taxon>
    </lineage>
</organism>
<feature type="transmembrane region" description="Helical" evidence="1">
    <location>
        <begin position="88"/>
        <end position="108"/>
    </location>
</feature>
<evidence type="ECO:0000256" key="1">
    <source>
        <dbReference type="SAM" id="Phobius"/>
    </source>
</evidence>
<name>A0A6A5TXT2_9PLEO</name>
<keyword evidence="4" id="KW-1185">Reference proteome</keyword>
<sequence length="168" mass="19341">MPSLSGAALQDLASKEKQNLLDIEDLLNNLFARNKNQHRRSHWFESLRQFRKQLSFLLDELKSRKKITAAKLIEHRLQFWDEKCVHQWYLHFTQIVAVGSFSVMGLVLMASVARVCKIVGITSHYEEIASEDMKGFMTAIDDGKIAEEFGGLLEDEATWDEGEVVERK</sequence>
<accession>A0A6A5TXT2</accession>
<feature type="domain" description="RNase MRP protein 1 RNA binding" evidence="2">
    <location>
        <begin position="26"/>
        <end position="114"/>
    </location>
</feature>
<reference evidence="3" key="1">
    <citation type="journal article" date="2020" name="Stud. Mycol.">
        <title>101 Dothideomycetes genomes: a test case for predicting lifestyles and emergence of pathogens.</title>
        <authorList>
            <person name="Haridas S."/>
            <person name="Albert R."/>
            <person name="Binder M."/>
            <person name="Bloem J."/>
            <person name="Labutti K."/>
            <person name="Salamov A."/>
            <person name="Andreopoulos B."/>
            <person name="Baker S."/>
            <person name="Barry K."/>
            <person name="Bills G."/>
            <person name="Bluhm B."/>
            <person name="Cannon C."/>
            <person name="Castanera R."/>
            <person name="Culley D."/>
            <person name="Daum C."/>
            <person name="Ezra D."/>
            <person name="Gonzalez J."/>
            <person name="Henrissat B."/>
            <person name="Kuo A."/>
            <person name="Liang C."/>
            <person name="Lipzen A."/>
            <person name="Lutzoni F."/>
            <person name="Magnuson J."/>
            <person name="Mondo S."/>
            <person name="Nolan M."/>
            <person name="Ohm R."/>
            <person name="Pangilinan J."/>
            <person name="Park H.-J."/>
            <person name="Ramirez L."/>
            <person name="Alfaro M."/>
            <person name="Sun H."/>
            <person name="Tritt A."/>
            <person name="Yoshinaga Y."/>
            <person name="Zwiers L.-H."/>
            <person name="Turgeon B."/>
            <person name="Goodwin S."/>
            <person name="Spatafora J."/>
            <person name="Crous P."/>
            <person name="Grigoriev I."/>
        </authorList>
    </citation>
    <scope>NUCLEOTIDE SEQUENCE</scope>
    <source>
        <strain evidence="3">CBS 675.92</strain>
    </source>
</reference>
<gene>
    <name evidence="3" type="ORF">CC80DRAFT_44906</name>
</gene>
<dbReference type="GO" id="GO:0000294">
    <property type="term" value="P:nuclear-transcribed mRNA catabolic process, RNase MRP-dependent"/>
    <property type="evidence" value="ECO:0007669"/>
    <property type="project" value="TreeGrafter"/>
</dbReference>
<dbReference type="PANTHER" id="PTHR37792:SF1">
    <property type="entry name" value="RIBONUCLEASE MRP PROTEIN SUBUNIT RMP1"/>
    <property type="match status" value="1"/>
</dbReference>
<dbReference type="GO" id="GO:0000172">
    <property type="term" value="C:ribonuclease MRP complex"/>
    <property type="evidence" value="ECO:0007669"/>
    <property type="project" value="InterPro"/>
</dbReference>
<dbReference type="InterPro" id="IPR047204">
    <property type="entry name" value="RMP1_RBD"/>
</dbReference>
<dbReference type="PANTHER" id="PTHR37792">
    <property type="entry name" value="RIBONUCLEASE MRP PROTEIN SUBUNIT RMP1"/>
    <property type="match status" value="1"/>
</dbReference>
<dbReference type="Proteomes" id="UP000800035">
    <property type="component" value="Unassembled WGS sequence"/>
</dbReference>
<keyword evidence="1" id="KW-0812">Transmembrane</keyword>
<keyword evidence="1" id="KW-1133">Transmembrane helix</keyword>
<dbReference type="CDD" id="cd22573">
    <property type="entry name" value="RMP1_RBD"/>
    <property type="match status" value="1"/>
</dbReference>
<dbReference type="AlphaFoldDB" id="A0A6A5TXT2"/>
<evidence type="ECO:0000313" key="3">
    <source>
        <dbReference type="EMBL" id="KAF1957455.1"/>
    </source>
</evidence>
<evidence type="ECO:0000259" key="2">
    <source>
        <dbReference type="Pfam" id="PF20945"/>
    </source>
</evidence>
<dbReference type="GO" id="GO:0000466">
    <property type="term" value="P:maturation of 5.8S rRNA from tricistronic rRNA transcript (SSU-rRNA, 5.8S rRNA, LSU-rRNA)"/>
    <property type="evidence" value="ECO:0007669"/>
    <property type="project" value="TreeGrafter"/>
</dbReference>
<dbReference type="GO" id="GO:0042134">
    <property type="term" value="F:rRNA primary transcript binding"/>
    <property type="evidence" value="ECO:0007669"/>
    <property type="project" value="InterPro"/>
</dbReference>
<protein>
    <recommendedName>
        <fullName evidence="2">RNase MRP protein 1 RNA binding domain-containing protein</fullName>
    </recommendedName>
</protein>
<evidence type="ECO:0000313" key="4">
    <source>
        <dbReference type="Proteomes" id="UP000800035"/>
    </source>
</evidence>
<dbReference type="EMBL" id="ML976989">
    <property type="protein sequence ID" value="KAF1957455.1"/>
    <property type="molecule type" value="Genomic_DNA"/>
</dbReference>
<proteinExistence type="predicted"/>
<dbReference type="Pfam" id="PF20945">
    <property type="entry name" value="RMP1"/>
    <property type="match status" value="1"/>
</dbReference>